<accession>A0AAP0RMA5</accession>
<keyword evidence="3" id="KW-1185">Reference proteome</keyword>
<feature type="compositionally biased region" description="Pro residues" evidence="1">
    <location>
        <begin position="98"/>
        <end position="108"/>
    </location>
</feature>
<dbReference type="Proteomes" id="UP001415857">
    <property type="component" value="Unassembled WGS sequence"/>
</dbReference>
<name>A0AAP0RMA5_LIQFO</name>
<organism evidence="2 3">
    <name type="scientific">Liquidambar formosana</name>
    <name type="common">Formosan gum</name>
    <dbReference type="NCBI Taxonomy" id="63359"/>
    <lineage>
        <taxon>Eukaryota</taxon>
        <taxon>Viridiplantae</taxon>
        <taxon>Streptophyta</taxon>
        <taxon>Embryophyta</taxon>
        <taxon>Tracheophyta</taxon>
        <taxon>Spermatophyta</taxon>
        <taxon>Magnoliopsida</taxon>
        <taxon>eudicotyledons</taxon>
        <taxon>Gunneridae</taxon>
        <taxon>Pentapetalae</taxon>
        <taxon>Saxifragales</taxon>
        <taxon>Altingiaceae</taxon>
        <taxon>Liquidambar</taxon>
    </lineage>
</organism>
<proteinExistence type="predicted"/>
<evidence type="ECO:0000313" key="2">
    <source>
        <dbReference type="EMBL" id="KAK9280353.1"/>
    </source>
</evidence>
<gene>
    <name evidence="2" type="ORF">L1049_014042</name>
</gene>
<protein>
    <submittedName>
        <fullName evidence="2">Uncharacterized protein</fullName>
    </submittedName>
</protein>
<feature type="region of interest" description="Disordered" evidence="1">
    <location>
        <begin position="93"/>
        <end position="128"/>
    </location>
</feature>
<comment type="caution">
    <text evidence="2">The sequence shown here is derived from an EMBL/GenBank/DDBJ whole genome shotgun (WGS) entry which is preliminary data.</text>
</comment>
<evidence type="ECO:0000313" key="3">
    <source>
        <dbReference type="Proteomes" id="UP001415857"/>
    </source>
</evidence>
<evidence type="ECO:0000256" key="1">
    <source>
        <dbReference type="SAM" id="MobiDB-lite"/>
    </source>
</evidence>
<sequence length="166" mass="18813">MMDTDGPLDFDYEDPIMEDFSSENEDSSLDRLVFENQKTLPSVVFPELGSCMRLQSFVKNELNSSVELSDEKGVKSAPIYFSRQRSENKFILEEENPEPAPLNYPPASPVREARTKKQQTAPLKKARKWMAAPTVKKYGMGRAAPKKQRIIEEQDGSLLQLALDQA</sequence>
<dbReference type="EMBL" id="JBBPBK010000008">
    <property type="protein sequence ID" value="KAK9280353.1"/>
    <property type="molecule type" value="Genomic_DNA"/>
</dbReference>
<reference evidence="2 3" key="1">
    <citation type="journal article" date="2024" name="Plant J.">
        <title>Genome sequences and population genomics reveal climatic adaptation and genomic divergence between two closely related sweetgum species.</title>
        <authorList>
            <person name="Xu W.Q."/>
            <person name="Ren C.Q."/>
            <person name="Zhang X.Y."/>
            <person name="Comes H.P."/>
            <person name="Liu X.H."/>
            <person name="Li Y.G."/>
            <person name="Kettle C.J."/>
            <person name="Jalonen R."/>
            <person name="Gaisberger H."/>
            <person name="Ma Y.Z."/>
            <person name="Qiu Y.X."/>
        </authorList>
    </citation>
    <scope>NUCLEOTIDE SEQUENCE [LARGE SCALE GENOMIC DNA]</scope>
    <source>
        <strain evidence="2">Hangzhou</strain>
    </source>
</reference>
<dbReference type="AlphaFoldDB" id="A0AAP0RMA5"/>